<reference evidence="13" key="1">
    <citation type="journal article" date="2018" name="Nat. Microbiol.">
        <title>Leveraging single-cell genomics to expand the fungal tree of life.</title>
        <authorList>
            <person name="Ahrendt S.R."/>
            <person name="Quandt C.A."/>
            <person name="Ciobanu D."/>
            <person name="Clum A."/>
            <person name="Salamov A."/>
            <person name="Andreopoulos B."/>
            <person name="Cheng J.F."/>
            <person name="Woyke T."/>
            <person name="Pelin A."/>
            <person name="Henrissat B."/>
            <person name="Reynolds N.K."/>
            <person name="Benny G.L."/>
            <person name="Smith M.E."/>
            <person name="James T.Y."/>
            <person name="Grigoriev I.V."/>
        </authorList>
    </citation>
    <scope>NUCLEOTIDE SEQUENCE [LARGE SCALE GENOMIC DNA]</scope>
</reference>
<dbReference type="GO" id="GO:0000226">
    <property type="term" value="P:microtubule cytoskeleton organization"/>
    <property type="evidence" value="ECO:0007669"/>
    <property type="project" value="TreeGrafter"/>
</dbReference>
<evidence type="ECO:0000313" key="13">
    <source>
        <dbReference type="Proteomes" id="UP000269721"/>
    </source>
</evidence>
<evidence type="ECO:0000256" key="6">
    <source>
        <dbReference type="ARBA" id="ARBA00022737"/>
    </source>
</evidence>
<evidence type="ECO:0000259" key="11">
    <source>
        <dbReference type="SMART" id="SM01349"/>
    </source>
</evidence>
<dbReference type="InterPro" id="IPR024395">
    <property type="entry name" value="CLASP_N_dom"/>
</dbReference>
<dbReference type="GO" id="GO:0051301">
    <property type="term" value="P:cell division"/>
    <property type="evidence" value="ECO:0007669"/>
    <property type="project" value="UniProtKB-KW"/>
</dbReference>
<dbReference type="PROSITE" id="PS50077">
    <property type="entry name" value="HEAT_REPEAT"/>
    <property type="match status" value="1"/>
</dbReference>
<dbReference type="GO" id="GO:0005881">
    <property type="term" value="C:cytoplasmic microtubule"/>
    <property type="evidence" value="ECO:0007669"/>
    <property type="project" value="TreeGrafter"/>
</dbReference>
<keyword evidence="6" id="KW-0677">Repeat</keyword>
<feature type="domain" description="TOG" evidence="11">
    <location>
        <begin position="152"/>
        <end position="396"/>
    </location>
</feature>
<evidence type="ECO:0000256" key="2">
    <source>
        <dbReference type="ARBA" id="ARBA00009549"/>
    </source>
</evidence>
<accession>A0A4P9WEX7</accession>
<evidence type="ECO:0000256" key="7">
    <source>
        <dbReference type="ARBA" id="ARBA00022776"/>
    </source>
</evidence>
<dbReference type="Pfam" id="PF12348">
    <property type="entry name" value="CLASP_N"/>
    <property type="match status" value="1"/>
</dbReference>
<evidence type="ECO:0000256" key="4">
    <source>
        <dbReference type="ARBA" id="ARBA00022618"/>
    </source>
</evidence>
<feature type="compositionally biased region" description="Basic and acidic residues" evidence="10">
    <location>
        <begin position="94"/>
        <end position="105"/>
    </location>
</feature>
<dbReference type="OrthoDB" id="63891at2759"/>
<keyword evidence="4" id="KW-0132">Cell division</keyword>
<keyword evidence="3" id="KW-0963">Cytoplasm</keyword>
<evidence type="ECO:0000256" key="9">
    <source>
        <dbReference type="PROSITE-ProRule" id="PRU00103"/>
    </source>
</evidence>
<keyword evidence="7" id="KW-0498">Mitosis</keyword>
<dbReference type="Gene3D" id="1.25.10.10">
    <property type="entry name" value="Leucine-rich Repeat Variant"/>
    <property type="match status" value="2"/>
</dbReference>
<dbReference type="SMART" id="SM01349">
    <property type="entry name" value="TOG"/>
    <property type="match status" value="2"/>
</dbReference>
<name>A0A4P9WEX7_9FUNG</name>
<organism evidence="12 13">
    <name type="scientific">Blyttiomyces helicus</name>
    <dbReference type="NCBI Taxonomy" id="388810"/>
    <lineage>
        <taxon>Eukaryota</taxon>
        <taxon>Fungi</taxon>
        <taxon>Fungi incertae sedis</taxon>
        <taxon>Chytridiomycota</taxon>
        <taxon>Chytridiomycota incertae sedis</taxon>
        <taxon>Chytridiomycetes</taxon>
        <taxon>Chytridiomycetes incertae sedis</taxon>
        <taxon>Blyttiomyces</taxon>
    </lineage>
</organism>
<dbReference type="InterPro" id="IPR016024">
    <property type="entry name" value="ARM-type_fold"/>
</dbReference>
<evidence type="ECO:0000256" key="1">
    <source>
        <dbReference type="ARBA" id="ARBA00004186"/>
    </source>
</evidence>
<dbReference type="PANTHER" id="PTHR21567:SF87">
    <property type="entry name" value="CRESCERIN-LIKE PROTEIN CHE-12"/>
    <property type="match status" value="1"/>
</dbReference>
<proteinExistence type="inferred from homology"/>
<keyword evidence="8" id="KW-0206">Cytoskeleton</keyword>
<dbReference type="EMBL" id="KZ996373">
    <property type="protein sequence ID" value="RKO88966.1"/>
    <property type="molecule type" value="Genomic_DNA"/>
</dbReference>
<dbReference type="SUPFAM" id="SSF48371">
    <property type="entry name" value="ARM repeat"/>
    <property type="match status" value="1"/>
</dbReference>
<evidence type="ECO:0000256" key="8">
    <source>
        <dbReference type="ARBA" id="ARBA00023212"/>
    </source>
</evidence>
<dbReference type="Proteomes" id="UP000269721">
    <property type="component" value="Unassembled WGS sequence"/>
</dbReference>
<dbReference type="PANTHER" id="PTHR21567">
    <property type="entry name" value="CLASP"/>
    <property type="match status" value="1"/>
</dbReference>
<dbReference type="GO" id="GO:0005819">
    <property type="term" value="C:spindle"/>
    <property type="evidence" value="ECO:0007669"/>
    <property type="project" value="UniProtKB-SubCell"/>
</dbReference>
<evidence type="ECO:0000256" key="10">
    <source>
        <dbReference type="SAM" id="MobiDB-lite"/>
    </source>
</evidence>
<feature type="region of interest" description="Disordered" evidence="10">
    <location>
        <begin position="1"/>
        <end position="166"/>
    </location>
</feature>
<feature type="domain" description="TOG" evidence="11">
    <location>
        <begin position="443"/>
        <end position="684"/>
    </location>
</feature>
<sequence>MVSSFGSSPPRHGGIAFDDVPIRAMRKHPEFDEQGGTHAEEGDEERGLNRALEYAFPAGGEPPTVQKRQMSIATRRRLEEKSRRMGGTTIAEIEGTRGDRGHDAASRSTPSLAEETMDGGSSRASPSRETPVGPRTVKKVARTIRKSDTAPPPAPPESPQKSSKSIDQEFRKAFQDLRASGDWDVKVEALEKLHAILPDCTVPALANLHELSLAVVGMVQNLRSTVSKLAIVCLQVMYAQLGKAMDADLDATVGCLLKKIGEGNGFIVEAAERALMTMAANVSPTRAVASLVVAAENRNAAVRTMVATLLCKVIVGMPDAIAIRYVQIHGDAERLLPVVGMRLRDGLAEPRNAAKQILFCLSKFPEFDRTIEKVLTVQQAKEVRDALKNYQPKAGAGVSLPSSPQSNDAPDRMASPAPTPLSRVKSISGSNRLLASSKANPPKGKELRDPETLSAIYADLKADGFKKRYDALSSIIAFVRQYPQEMAERTQLAKLIDNYMERCRDGNSKIALAAIQLLQELLPLVKSGLESVINLIMPVLTNQLAASSPQIRAATIEAIDALMDNVDNALMLQNMASIVQFGANPRVKPLLAEKLACESGEGIRGRTVSVVTSVYPSKPSIVIKYALPASLKLLGDNKGDTKNSNAKLVQTLYALMGQELFFENAGKISADNQRRLSEILGQQL</sequence>
<dbReference type="InterPro" id="IPR021133">
    <property type="entry name" value="HEAT_type_2"/>
</dbReference>
<dbReference type="InterPro" id="IPR011989">
    <property type="entry name" value="ARM-like"/>
</dbReference>
<dbReference type="AlphaFoldDB" id="A0A4P9WEX7"/>
<dbReference type="GO" id="GO:0008017">
    <property type="term" value="F:microtubule binding"/>
    <property type="evidence" value="ECO:0007669"/>
    <property type="project" value="TreeGrafter"/>
</dbReference>
<protein>
    <submittedName>
        <fullName evidence="12">Armadillo-type protein</fullName>
    </submittedName>
</protein>
<feature type="region of interest" description="Disordered" evidence="10">
    <location>
        <begin position="394"/>
        <end position="424"/>
    </location>
</feature>
<comment type="subcellular location">
    <subcellularLocation>
        <location evidence="1">Cytoplasm</location>
        <location evidence="1">Cytoskeleton</location>
        <location evidence="1">Spindle</location>
    </subcellularLocation>
</comment>
<feature type="repeat" description="HEAT" evidence="9">
    <location>
        <begin position="536"/>
        <end position="574"/>
    </location>
</feature>
<evidence type="ECO:0000313" key="12">
    <source>
        <dbReference type="EMBL" id="RKO88966.1"/>
    </source>
</evidence>
<gene>
    <name evidence="12" type="ORF">BDK51DRAFT_31175</name>
</gene>
<keyword evidence="5" id="KW-0493">Microtubule</keyword>
<dbReference type="InterPro" id="IPR034085">
    <property type="entry name" value="TOG"/>
</dbReference>
<evidence type="ECO:0000256" key="3">
    <source>
        <dbReference type="ARBA" id="ARBA00022490"/>
    </source>
</evidence>
<dbReference type="GO" id="GO:0031110">
    <property type="term" value="P:regulation of microtubule polymerization or depolymerization"/>
    <property type="evidence" value="ECO:0007669"/>
    <property type="project" value="UniProtKB-ARBA"/>
</dbReference>
<dbReference type="GO" id="GO:1902903">
    <property type="term" value="P:regulation of supramolecular fiber organization"/>
    <property type="evidence" value="ECO:0007669"/>
    <property type="project" value="UniProtKB-ARBA"/>
</dbReference>
<keyword evidence="7" id="KW-0131">Cell cycle</keyword>
<keyword evidence="13" id="KW-1185">Reference proteome</keyword>
<comment type="similarity">
    <text evidence="2">Belongs to the CLASP family.</text>
</comment>
<evidence type="ECO:0000256" key="5">
    <source>
        <dbReference type="ARBA" id="ARBA00022701"/>
    </source>
</evidence>